<dbReference type="Gene3D" id="3.40.50.10330">
    <property type="entry name" value="Probable inorganic polyphosphate/atp-NAD kinase, domain 1"/>
    <property type="match status" value="1"/>
</dbReference>
<dbReference type="SUPFAM" id="SSF111331">
    <property type="entry name" value="NAD kinase/diacylglycerol kinase-like"/>
    <property type="match status" value="1"/>
</dbReference>
<dbReference type="InterPro" id="IPR037607">
    <property type="entry name" value="DGK"/>
</dbReference>
<evidence type="ECO:0000256" key="3">
    <source>
        <dbReference type="ARBA" id="ARBA00022723"/>
    </source>
</evidence>
<dbReference type="InterPro" id="IPR017438">
    <property type="entry name" value="ATP-NAD_kinase_N"/>
</dbReference>
<evidence type="ECO:0000313" key="12">
    <source>
        <dbReference type="EMBL" id="GAB1223037.1"/>
    </source>
</evidence>
<sequence length="539" mass="59735">MQIPLQSCIEPSDFKKHNLCVPQHELVKCTVIGVQCIVCSFPVAGEAFKCRICGVKIHPSCKDNFVIPCHREDKAFVTSGLINHFHHLEITTFSSPTYCQICDELLVGFVQQGYRCSLCGMTCHSKCLKYVNANCKPYKGETGFSHCFCKGVSVGVKCHICSSPLVGGCTGGLKCSWCGLVCHQCCVRKAPIQCSYGVLSHIIIPPDYVDENDRMKLIENYVPKVIAVNSKSGGQTGKNVIQYCLRLLNPLQVFDILNGWDVLFKFVEKYHDNFTLIIAGGDGTMGWAMNECKKHGVSPQLVPLPLGTGNDLSNAFGWGNTFDGAMETVKNLLIKIDNCAEVRLDRWKVIPESGGNEIIFNNYFSFGLDADIVADFHAQRQANPKKFDNALKNKMNYGLSYLNAIKQSAPLSELLTFTINGTSLDVSSLIGICFLNIPLYGGGAHPWGETSELDRIKGWKSPNTGDKLLEVFGFHDPIHVIKTLAGIVPGTKITQLNSITFNVESDNINCQCDGEPVRLERGRYEIQFDSQVRFLRKFN</sequence>
<organism evidence="12 13">
    <name type="scientific">Entamoeba nuttalli</name>
    <dbReference type="NCBI Taxonomy" id="412467"/>
    <lineage>
        <taxon>Eukaryota</taxon>
        <taxon>Amoebozoa</taxon>
        <taxon>Evosea</taxon>
        <taxon>Archamoebae</taxon>
        <taxon>Mastigamoebida</taxon>
        <taxon>Entamoebidae</taxon>
        <taxon>Entamoeba</taxon>
    </lineage>
</organism>
<keyword evidence="8 9" id="KW-0067">ATP-binding</keyword>
<keyword evidence="2 9" id="KW-0808">Transferase</keyword>
<dbReference type="Pfam" id="PF00130">
    <property type="entry name" value="C1_1"/>
    <property type="match status" value="1"/>
</dbReference>
<evidence type="ECO:0000313" key="13">
    <source>
        <dbReference type="Proteomes" id="UP001628156"/>
    </source>
</evidence>
<dbReference type="Proteomes" id="UP001628156">
    <property type="component" value="Unassembled WGS sequence"/>
</dbReference>
<keyword evidence="3" id="KW-0479">Metal-binding</keyword>
<evidence type="ECO:0000256" key="4">
    <source>
        <dbReference type="ARBA" id="ARBA00022737"/>
    </source>
</evidence>
<dbReference type="SMART" id="SM00046">
    <property type="entry name" value="DAGKc"/>
    <property type="match status" value="1"/>
</dbReference>
<dbReference type="PANTHER" id="PTHR11255">
    <property type="entry name" value="DIACYLGLYCEROL KINASE"/>
    <property type="match status" value="1"/>
</dbReference>
<dbReference type="PROSITE" id="PS50081">
    <property type="entry name" value="ZF_DAG_PE_2"/>
    <property type="match status" value="3"/>
</dbReference>
<dbReference type="PANTHER" id="PTHR11255:SF80">
    <property type="entry name" value="EYE-SPECIFIC DIACYLGLYCEROL KINASE"/>
    <property type="match status" value="1"/>
</dbReference>
<dbReference type="PROSITE" id="PS50146">
    <property type="entry name" value="DAGK"/>
    <property type="match status" value="1"/>
</dbReference>
<dbReference type="Gene3D" id="3.30.60.20">
    <property type="match status" value="1"/>
</dbReference>
<evidence type="ECO:0000259" key="10">
    <source>
        <dbReference type="PROSITE" id="PS50081"/>
    </source>
</evidence>
<accession>A0ABQ0DJZ4</accession>
<name>A0ABQ0DJZ4_9EUKA</name>
<keyword evidence="4" id="KW-0677">Repeat</keyword>
<feature type="domain" description="DAGKc" evidence="11">
    <location>
        <begin position="219"/>
        <end position="353"/>
    </location>
</feature>
<protein>
    <recommendedName>
        <fullName evidence="9">Diacylglycerol kinase</fullName>
        <shortName evidence="9">DAG kinase</shortName>
        <ecNumber evidence="9">2.7.1.107</ecNumber>
    </recommendedName>
</protein>
<feature type="domain" description="Phorbol-ester/DAG-type" evidence="10">
    <location>
        <begin position="145"/>
        <end position="194"/>
    </location>
</feature>
<dbReference type="SMART" id="SM00045">
    <property type="entry name" value="DAGKa"/>
    <property type="match status" value="1"/>
</dbReference>
<evidence type="ECO:0000259" key="11">
    <source>
        <dbReference type="PROSITE" id="PS50146"/>
    </source>
</evidence>
<proteinExistence type="inferred from homology"/>
<dbReference type="SMART" id="SM00109">
    <property type="entry name" value="C1"/>
    <property type="match status" value="3"/>
</dbReference>
<dbReference type="InterPro" id="IPR002219">
    <property type="entry name" value="PKC_DAG/PE"/>
</dbReference>
<dbReference type="Gene3D" id="2.60.200.40">
    <property type="match status" value="1"/>
</dbReference>
<gene>
    <name evidence="12" type="ORF">ENUP19_0128G0013</name>
</gene>
<evidence type="ECO:0000256" key="9">
    <source>
        <dbReference type="RuleBase" id="RU361128"/>
    </source>
</evidence>
<dbReference type="EC" id="2.7.1.107" evidence="9"/>
<evidence type="ECO:0000256" key="1">
    <source>
        <dbReference type="ARBA" id="ARBA00009280"/>
    </source>
</evidence>
<comment type="caution">
    <text evidence="12">The sequence shown here is derived from an EMBL/GenBank/DDBJ whole genome shotgun (WGS) entry which is preliminary data.</text>
</comment>
<dbReference type="PROSITE" id="PS00479">
    <property type="entry name" value="ZF_DAG_PE_1"/>
    <property type="match status" value="2"/>
</dbReference>
<dbReference type="InterPro" id="IPR016064">
    <property type="entry name" value="NAD/diacylglycerol_kinase_sf"/>
</dbReference>
<evidence type="ECO:0000256" key="2">
    <source>
        <dbReference type="ARBA" id="ARBA00022679"/>
    </source>
</evidence>
<feature type="domain" description="Phorbol-ester/DAG-type" evidence="10">
    <location>
        <begin position="85"/>
        <end position="135"/>
    </location>
</feature>
<dbReference type="EMBL" id="BAAFRS010000128">
    <property type="protein sequence ID" value="GAB1223037.1"/>
    <property type="molecule type" value="Genomic_DNA"/>
</dbReference>
<comment type="catalytic activity">
    <reaction evidence="9">
        <text>a 1,2-diacyl-sn-glycerol + ATP = a 1,2-diacyl-sn-glycero-3-phosphate + ADP + H(+)</text>
        <dbReference type="Rhea" id="RHEA:10272"/>
        <dbReference type="ChEBI" id="CHEBI:15378"/>
        <dbReference type="ChEBI" id="CHEBI:17815"/>
        <dbReference type="ChEBI" id="CHEBI:30616"/>
        <dbReference type="ChEBI" id="CHEBI:58608"/>
        <dbReference type="ChEBI" id="CHEBI:456216"/>
        <dbReference type="EC" id="2.7.1.107"/>
    </reaction>
</comment>
<reference evidence="12 13" key="1">
    <citation type="journal article" date="2019" name="PLoS Negl. Trop. Dis.">
        <title>Whole genome sequencing of Entamoeba nuttalli reveals mammalian host-related molecular signatures and a novel octapeptide-repeat surface protein.</title>
        <authorList>
            <person name="Tanaka M."/>
            <person name="Makiuchi T."/>
            <person name="Komiyama T."/>
            <person name="Shiina T."/>
            <person name="Osaki K."/>
            <person name="Tachibana H."/>
        </authorList>
    </citation>
    <scope>NUCLEOTIDE SEQUENCE [LARGE SCALE GENOMIC DNA]</scope>
    <source>
        <strain evidence="12 13">P19-061405</strain>
    </source>
</reference>
<keyword evidence="13" id="KW-1185">Reference proteome</keyword>
<evidence type="ECO:0000256" key="8">
    <source>
        <dbReference type="ARBA" id="ARBA00022840"/>
    </source>
</evidence>
<evidence type="ECO:0000256" key="7">
    <source>
        <dbReference type="ARBA" id="ARBA00022833"/>
    </source>
</evidence>
<keyword evidence="6 9" id="KW-0418">Kinase</keyword>
<dbReference type="Pfam" id="PF00781">
    <property type="entry name" value="DAGK_cat"/>
    <property type="match status" value="1"/>
</dbReference>
<feature type="domain" description="Phorbol-ester/DAG-type" evidence="10">
    <location>
        <begin position="23"/>
        <end position="69"/>
    </location>
</feature>
<dbReference type="InterPro" id="IPR000756">
    <property type="entry name" value="Diacylglycerol_kin_accessory"/>
</dbReference>
<dbReference type="InterPro" id="IPR046349">
    <property type="entry name" value="C1-like_sf"/>
</dbReference>
<dbReference type="CDD" id="cd20810">
    <property type="entry name" value="C1_VAV"/>
    <property type="match status" value="1"/>
</dbReference>
<dbReference type="Pfam" id="PF00609">
    <property type="entry name" value="DAGK_acc"/>
    <property type="match status" value="1"/>
</dbReference>
<evidence type="ECO:0000256" key="6">
    <source>
        <dbReference type="ARBA" id="ARBA00022777"/>
    </source>
</evidence>
<comment type="similarity">
    <text evidence="1 9">Belongs to the eukaryotic diacylglycerol kinase family.</text>
</comment>
<keyword evidence="5 9" id="KW-0547">Nucleotide-binding</keyword>
<dbReference type="InterPro" id="IPR001206">
    <property type="entry name" value="Diacylglycerol_kinase_cat_dom"/>
</dbReference>
<keyword evidence="7" id="KW-0862">Zinc</keyword>
<evidence type="ECO:0000256" key="5">
    <source>
        <dbReference type="ARBA" id="ARBA00022741"/>
    </source>
</evidence>
<dbReference type="SUPFAM" id="SSF57889">
    <property type="entry name" value="Cysteine-rich domain"/>
    <property type="match status" value="3"/>
</dbReference>
<dbReference type="CDD" id="cd00029">
    <property type="entry name" value="C1"/>
    <property type="match status" value="1"/>
</dbReference>